<proteinExistence type="predicted"/>
<gene>
    <name evidence="1" type="ORF">S01H4_32094</name>
</gene>
<comment type="caution">
    <text evidence="1">The sequence shown here is derived from an EMBL/GenBank/DDBJ whole genome shotgun (WGS) entry which is preliminary data.</text>
</comment>
<reference evidence="1" key="1">
    <citation type="journal article" date="2014" name="Front. Microbiol.">
        <title>High frequency of phylogenetically diverse reductive dehalogenase-homologous genes in deep subseafloor sedimentary metagenomes.</title>
        <authorList>
            <person name="Kawai M."/>
            <person name="Futagami T."/>
            <person name="Toyoda A."/>
            <person name="Takaki Y."/>
            <person name="Nishi S."/>
            <person name="Hori S."/>
            <person name="Arai W."/>
            <person name="Tsubouchi T."/>
            <person name="Morono Y."/>
            <person name="Uchiyama I."/>
            <person name="Ito T."/>
            <person name="Fujiyama A."/>
            <person name="Inagaki F."/>
            <person name="Takami H."/>
        </authorList>
    </citation>
    <scope>NUCLEOTIDE SEQUENCE</scope>
    <source>
        <strain evidence="1">Expedition CK06-06</strain>
    </source>
</reference>
<name>X1BN64_9ZZZZ</name>
<protein>
    <submittedName>
        <fullName evidence="1">Uncharacterized protein</fullName>
    </submittedName>
</protein>
<sequence>MGGVLQGCVICHNGDHAWKKTTPEFDLVQKLITNTDWNFQEIIEILLMITKHNTFKAWKESPFNGVQIEDSKFIGLRLPKSLRKLYEKTDEEIGLGYTDLQEFVKDAVRKRLEEDWCVFRDERTQLDGLNE</sequence>
<dbReference type="EMBL" id="BART01016730">
    <property type="protein sequence ID" value="GAG85483.1"/>
    <property type="molecule type" value="Genomic_DNA"/>
</dbReference>
<organism evidence="1">
    <name type="scientific">marine sediment metagenome</name>
    <dbReference type="NCBI Taxonomy" id="412755"/>
    <lineage>
        <taxon>unclassified sequences</taxon>
        <taxon>metagenomes</taxon>
        <taxon>ecological metagenomes</taxon>
    </lineage>
</organism>
<accession>X1BN64</accession>
<dbReference type="AlphaFoldDB" id="X1BN64"/>
<evidence type="ECO:0000313" key="1">
    <source>
        <dbReference type="EMBL" id="GAG85483.1"/>
    </source>
</evidence>